<reference evidence="2 3" key="1">
    <citation type="submission" date="2017-05" db="EMBL/GenBank/DDBJ databases">
        <title>Genome Analysis of Maritalea myrionectae HL2708#5.</title>
        <authorList>
            <consortium name="Cotde Inc.-PKNU"/>
            <person name="Jang D."/>
            <person name="Oh H.-M."/>
        </authorList>
    </citation>
    <scope>NUCLEOTIDE SEQUENCE [LARGE SCALE GENOMIC DNA]</scope>
    <source>
        <strain evidence="2 3">HL2708#5</strain>
        <plasmid evidence="3">phl2708x3</plasmid>
    </source>
</reference>
<organism evidence="2 3">
    <name type="scientific">Maritalea myrionectae</name>
    <dbReference type="NCBI Taxonomy" id="454601"/>
    <lineage>
        <taxon>Bacteria</taxon>
        <taxon>Pseudomonadati</taxon>
        <taxon>Pseudomonadota</taxon>
        <taxon>Alphaproteobacteria</taxon>
        <taxon>Hyphomicrobiales</taxon>
        <taxon>Devosiaceae</taxon>
        <taxon>Maritalea</taxon>
    </lineage>
</organism>
<keyword evidence="1" id="KW-0812">Transmembrane</keyword>
<dbReference type="RefSeq" id="WP_117396928.1">
    <property type="nucleotide sequence ID" value="NZ_CP021331.1"/>
</dbReference>
<protein>
    <submittedName>
        <fullName evidence="2">Uncharacterized protein</fullName>
    </submittedName>
</protein>
<name>A0A2R4MJ44_9HYPH</name>
<keyword evidence="1" id="KW-0472">Membrane</keyword>
<proteinExistence type="predicted"/>
<dbReference type="KEGG" id="mmyr:MXMO3_03471"/>
<dbReference type="AlphaFoldDB" id="A0A2R4MJ44"/>
<feature type="transmembrane region" description="Helical" evidence="1">
    <location>
        <begin position="21"/>
        <end position="44"/>
    </location>
</feature>
<keyword evidence="3" id="KW-1185">Reference proteome</keyword>
<sequence>MFGQYFATFSEVMNRLTTEMTYLVPAMLLIITIGAGFVGVIFLVKDLRSIFLATIIACTMLLGAEYDLIKKEIEDEHIFQKKAELTKSINAELLKFTKSASFVGSHNKACNTNIAQIEDAVRDQFFCVAETTWQHDVRSAIVSRETLQGEDVFFRGHLYDCANLATILSDQTGQFFYCVVKASDLQGV</sequence>
<keyword evidence="2" id="KW-0614">Plasmid</keyword>
<evidence type="ECO:0000256" key="1">
    <source>
        <dbReference type="SAM" id="Phobius"/>
    </source>
</evidence>
<dbReference type="Proteomes" id="UP000258927">
    <property type="component" value="Plasmid pHL2708X3"/>
</dbReference>
<dbReference type="EMBL" id="CP021331">
    <property type="protein sequence ID" value="AVX05974.1"/>
    <property type="molecule type" value="Genomic_DNA"/>
</dbReference>
<keyword evidence="1" id="KW-1133">Transmembrane helix</keyword>
<evidence type="ECO:0000313" key="3">
    <source>
        <dbReference type="Proteomes" id="UP000258927"/>
    </source>
</evidence>
<evidence type="ECO:0000313" key="2">
    <source>
        <dbReference type="EMBL" id="AVX05974.1"/>
    </source>
</evidence>
<gene>
    <name evidence="2" type="ORF">MXMO3_03471</name>
</gene>
<geneLocation type="plasmid" evidence="3">
    <name>phl2708x3</name>
</geneLocation>
<accession>A0A2R4MJ44</accession>